<dbReference type="EMBL" id="JANIDW010000002">
    <property type="protein sequence ID" value="MCX5614577.1"/>
    <property type="molecule type" value="Genomic_DNA"/>
</dbReference>
<gene>
    <name evidence="2" type="ORF">NQF64_04885</name>
</gene>
<keyword evidence="1" id="KW-1133">Transmembrane helix</keyword>
<feature type="transmembrane region" description="Helical" evidence="1">
    <location>
        <begin position="63"/>
        <end position="81"/>
    </location>
</feature>
<feature type="transmembrane region" description="Helical" evidence="1">
    <location>
        <begin position="148"/>
        <end position="166"/>
    </location>
</feature>
<reference evidence="2 3" key="1">
    <citation type="submission" date="2022-07" db="EMBL/GenBank/DDBJ databases">
        <title>Bombella genomes.</title>
        <authorList>
            <person name="Harer L."/>
            <person name="Styblova S."/>
            <person name="Ehrmann M."/>
        </authorList>
    </citation>
    <scope>NUCLEOTIDE SEQUENCE [LARGE SCALE GENOMIC DNA]</scope>
    <source>
        <strain evidence="2 3">TMW 2.2558</strain>
    </source>
</reference>
<evidence type="ECO:0000256" key="1">
    <source>
        <dbReference type="SAM" id="Phobius"/>
    </source>
</evidence>
<protein>
    <submittedName>
        <fullName evidence="2">Uncharacterized protein</fullName>
    </submittedName>
</protein>
<keyword evidence="1" id="KW-0472">Membrane</keyword>
<keyword evidence="1" id="KW-0812">Transmembrane</keyword>
<accession>A0ABT3W677</accession>
<name>A0ABT3W677_9PROT</name>
<organism evidence="2 3">
    <name type="scientific">Bombella saccharophila</name>
    <dbReference type="NCBI Taxonomy" id="2967338"/>
    <lineage>
        <taxon>Bacteria</taxon>
        <taxon>Pseudomonadati</taxon>
        <taxon>Pseudomonadota</taxon>
        <taxon>Alphaproteobacteria</taxon>
        <taxon>Acetobacterales</taxon>
        <taxon>Acetobacteraceae</taxon>
        <taxon>Bombella</taxon>
    </lineage>
</organism>
<dbReference type="Proteomes" id="UP001165648">
    <property type="component" value="Unassembled WGS sequence"/>
</dbReference>
<sequence>MNALYLPIPLIVYKCEVIFRKDESYASLHAQFTHNLFIILNNIRKLLKYAFLEFGIHGGSLEILLGCFLFIALINLLYIFYKKGKFPYLALTLCYISLAICSLAGFLALLRYPVFDMRVFIANGAFLSLFMLFFIGKEASFHKNPVKIILASWVLLIQMTFSTQWGSAIAAQTELNEAIASNIVNDTYILSKQHPVFIRIEAQHKTVNNITTIAAQTDDGILDIPVPFITKKIWHARRAIFDHNVIYDPLGEFILKKHDLQDNATYFRSIDESPQFPFALAQSIYEHCSYEAMRSNRYYNIYKKGSYILVDFSHKCNE</sequence>
<feature type="transmembrane region" description="Helical" evidence="1">
    <location>
        <begin position="88"/>
        <end position="111"/>
    </location>
</feature>
<keyword evidence="3" id="KW-1185">Reference proteome</keyword>
<evidence type="ECO:0000313" key="3">
    <source>
        <dbReference type="Proteomes" id="UP001165648"/>
    </source>
</evidence>
<proteinExistence type="predicted"/>
<comment type="caution">
    <text evidence="2">The sequence shown here is derived from an EMBL/GenBank/DDBJ whole genome shotgun (WGS) entry which is preliminary data.</text>
</comment>
<evidence type="ECO:0000313" key="2">
    <source>
        <dbReference type="EMBL" id="MCX5614577.1"/>
    </source>
</evidence>
<feature type="transmembrane region" description="Helical" evidence="1">
    <location>
        <begin position="117"/>
        <end position="136"/>
    </location>
</feature>